<sequence length="117" mass="12662">MMRIQCSLNCCQMKNVPLHHVAGWEESGPLEGAMQASLDLLHPELQQLLPIMGHIALGLGLVESGFPLAQFHLAVAGRMGEGCHQEEPHLPQGGSHLDGPSLRCKPGQSKTSHYHCP</sequence>
<reference evidence="2" key="1">
    <citation type="submission" date="2014-09" db="EMBL/GenBank/DDBJ databases">
        <authorList>
            <person name="Magalhaes I.L.F."/>
            <person name="Oliveira U."/>
            <person name="Santos F.R."/>
            <person name="Vidigal T.H.D.A."/>
            <person name="Brescovit A.D."/>
            <person name="Santos A.J."/>
        </authorList>
    </citation>
    <scope>NUCLEOTIDE SEQUENCE</scope>
    <source>
        <tissue evidence="2">Shoot tissue taken approximately 20 cm above the soil surface</tissue>
    </source>
</reference>
<evidence type="ECO:0000256" key="1">
    <source>
        <dbReference type="SAM" id="MobiDB-lite"/>
    </source>
</evidence>
<proteinExistence type="predicted"/>
<feature type="region of interest" description="Disordered" evidence="1">
    <location>
        <begin position="83"/>
        <end position="117"/>
    </location>
</feature>
<name>A0A0A9C040_ARUDO</name>
<protein>
    <submittedName>
        <fullName evidence="2">Uncharacterized protein</fullName>
    </submittedName>
</protein>
<dbReference type="AlphaFoldDB" id="A0A0A9C040"/>
<dbReference type="EMBL" id="GBRH01228281">
    <property type="protein sequence ID" value="JAD69614.1"/>
    <property type="molecule type" value="Transcribed_RNA"/>
</dbReference>
<accession>A0A0A9C040</accession>
<reference evidence="2" key="2">
    <citation type="journal article" date="2015" name="Data Brief">
        <title>Shoot transcriptome of the giant reed, Arundo donax.</title>
        <authorList>
            <person name="Barrero R.A."/>
            <person name="Guerrero F.D."/>
            <person name="Moolhuijzen P."/>
            <person name="Goolsby J.A."/>
            <person name="Tidwell J."/>
            <person name="Bellgard S.E."/>
            <person name="Bellgard M.I."/>
        </authorList>
    </citation>
    <scope>NUCLEOTIDE SEQUENCE</scope>
    <source>
        <tissue evidence="2">Shoot tissue taken approximately 20 cm above the soil surface</tissue>
    </source>
</reference>
<organism evidence="2">
    <name type="scientific">Arundo donax</name>
    <name type="common">Giant reed</name>
    <name type="synonym">Donax arundinaceus</name>
    <dbReference type="NCBI Taxonomy" id="35708"/>
    <lineage>
        <taxon>Eukaryota</taxon>
        <taxon>Viridiplantae</taxon>
        <taxon>Streptophyta</taxon>
        <taxon>Embryophyta</taxon>
        <taxon>Tracheophyta</taxon>
        <taxon>Spermatophyta</taxon>
        <taxon>Magnoliopsida</taxon>
        <taxon>Liliopsida</taxon>
        <taxon>Poales</taxon>
        <taxon>Poaceae</taxon>
        <taxon>PACMAD clade</taxon>
        <taxon>Arundinoideae</taxon>
        <taxon>Arundineae</taxon>
        <taxon>Arundo</taxon>
    </lineage>
</organism>
<evidence type="ECO:0000313" key="2">
    <source>
        <dbReference type="EMBL" id="JAD69614.1"/>
    </source>
</evidence>